<organism evidence="2 3">
    <name type="scientific">Babesia gibsoni</name>
    <dbReference type="NCBI Taxonomy" id="33632"/>
    <lineage>
        <taxon>Eukaryota</taxon>
        <taxon>Sar</taxon>
        <taxon>Alveolata</taxon>
        <taxon>Apicomplexa</taxon>
        <taxon>Aconoidasida</taxon>
        <taxon>Piroplasmida</taxon>
        <taxon>Babesiidae</taxon>
        <taxon>Babesia</taxon>
    </lineage>
</organism>
<dbReference type="CDD" id="cd20524">
    <property type="entry name" value="CYCLIN_CCNH_rpt1"/>
    <property type="match status" value="1"/>
</dbReference>
<feature type="domain" description="Cyclin N-terminal" evidence="1">
    <location>
        <begin position="78"/>
        <end position="156"/>
    </location>
</feature>
<dbReference type="InterPro" id="IPR036915">
    <property type="entry name" value="Cyclin-like_sf"/>
</dbReference>
<reference evidence="2" key="1">
    <citation type="submission" date="2023-08" db="EMBL/GenBank/DDBJ databases">
        <title>Draft sequence of the Babesia gibsoni genome.</title>
        <authorList>
            <person name="Yamagishi J.Y."/>
            <person name="Xuan X.X."/>
        </authorList>
    </citation>
    <scope>NUCLEOTIDE SEQUENCE</scope>
    <source>
        <strain evidence="2">Azabu</strain>
    </source>
</reference>
<dbReference type="AlphaFoldDB" id="A0AAD8UT67"/>
<dbReference type="Gene3D" id="1.10.472.10">
    <property type="entry name" value="Cyclin-like"/>
    <property type="match status" value="1"/>
</dbReference>
<accession>A0AAD8UT67</accession>
<proteinExistence type="predicted"/>
<dbReference type="EMBL" id="JAVEPI010000001">
    <property type="protein sequence ID" value="KAK1444536.1"/>
    <property type="molecule type" value="Genomic_DNA"/>
</dbReference>
<dbReference type="Pfam" id="PF00134">
    <property type="entry name" value="Cyclin_N"/>
    <property type="match status" value="1"/>
</dbReference>
<comment type="caution">
    <text evidence="2">The sequence shown here is derived from an EMBL/GenBank/DDBJ whole genome shotgun (WGS) entry which is preliminary data.</text>
</comment>
<dbReference type="Proteomes" id="UP001230268">
    <property type="component" value="Unassembled WGS sequence"/>
</dbReference>
<protein>
    <submittedName>
        <fullName evidence="2">Cyclin ccnh rpt1 domain containing protein</fullName>
    </submittedName>
</protein>
<name>A0AAD8UT67_BABGI</name>
<dbReference type="InterPro" id="IPR006671">
    <property type="entry name" value="Cyclin_N"/>
</dbReference>
<sequence>MDKQKDTVGWPRTTTHLQNWLFASEAKFRERQELTFHSAVERLKAKGIEEAPVTLEEELWLVKYYSFQLSGFLSSNHMKETVKETALVFFNRFYLMRSMLEHDPRLVMFTCVTLAIKLEDMWRNYFVDKLLGSVEGLDITRVFAMEAVVCDALNFNFLYLKESLGIDDDILGEHLGLILSVCNEAQKDAVMMNVIPEFTFLYTPTQLAVANFARHSKSKLGELMSVPYEEIALWARIASRRTNLSRKNNKQLLSSMDSQEQKAGTIMDRYLSLYNID</sequence>
<keyword evidence="3" id="KW-1185">Reference proteome</keyword>
<dbReference type="SUPFAM" id="SSF47954">
    <property type="entry name" value="Cyclin-like"/>
    <property type="match status" value="1"/>
</dbReference>
<gene>
    <name evidence="2" type="ORF">BgAZ_104420</name>
</gene>
<evidence type="ECO:0000259" key="1">
    <source>
        <dbReference type="Pfam" id="PF00134"/>
    </source>
</evidence>
<evidence type="ECO:0000313" key="2">
    <source>
        <dbReference type="EMBL" id="KAK1444536.1"/>
    </source>
</evidence>
<evidence type="ECO:0000313" key="3">
    <source>
        <dbReference type="Proteomes" id="UP001230268"/>
    </source>
</evidence>